<evidence type="ECO:0000313" key="1">
    <source>
        <dbReference type="EMBL" id="GGM25867.1"/>
    </source>
</evidence>
<evidence type="ECO:0000313" key="2">
    <source>
        <dbReference type="Proteomes" id="UP000616499"/>
    </source>
</evidence>
<dbReference type="EMBL" id="BMNW01000011">
    <property type="protein sequence ID" value="GGM25867.1"/>
    <property type="molecule type" value="Genomic_DNA"/>
</dbReference>
<keyword evidence="2" id="KW-1185">Reference proteome</keyword>
<organism evidence="1 2">
    <name type="scientific">Pseudomonas asuensis</name>
    <dbReference type="NCBI Taxonomy" id="1825787"/>
    <lineage>
        <taxon>Bacteria</taxon>
        <taxon>Pseudomonadati</taxon>
        <taxon>Pseudomonadota</taxon>
        <taxon>Gammaproteobacteria</taxon>
        <taxon>Pseudomonadales</taxon>
        <taxon>Pseudomonadaceae</taxon>
        <taxon>Pseudomonas</taxon>
    </lineage>
</organism>
<protein>
    <submittedName>
        <fullName evidence="1">UPF0380 protein YfjQ</fullName>
    </submittedName>
</protein>
<dbReference type="InterPro" id="IPR026325">
    <property type="entry name" value="DUF932"/>
</dbReference>
<dbReference type="RefSeq" id="WP_188867967.1">
    <property type="nucleotide sequence ID" value="NZ_BMNW01000011.1"/>
</dbReference>
<sequence>MLASKFRAITQLRKDHPLDDSQIASVAPSIFALDKHETRSDRYTYIPTIDVLNHLRKEGFMPFMVCQTAVRNDEKREHTKHMLRLRHREQINDREANEIILLNSHDGSSSYQMLSGMFRFVCSNGLVCGENISDVRVPHRGDVVGQVIEGAYEVLEGFEAVNEHKDIMKQINLSREEQEIFAHAALEYRYADSKNPNAAFPVTEWAILEPKRYEDRSNDLWTTYNRVQENMIKGNVPARNAKGRRTKTREVKGMDTNLKLNQALWKMAEQMKALRS</sequence>
<accession>A0ABQ2H2W9</accession>
<dbReference type="Pfam" id="PF06067">
    <property type="entry name" value="DUF932"/>
    <property type="match status" value="1"/>
</dbReference>
<name>A0ABQ2H2W9_9PSED</name>
<gene>
    <name evidence="1" type="primary">yfjQ</name>
    <name evidence="1" type="ORF">GCM10009425_40760</name>
</gene>
<proteinExistence type="predicted"/>
<comment type="caution">
    <text evidence="1">The sequence shown here is derived from an EMBL/GenBank/DDBJ whole genome shotgun (WGS) entry which is preliminary data.</text>
</comment>
<dbReference type="Proteomes" id="UP000616499">
    <property type="component" value="Unassembled WGS sequence"/>
</dbReference>
<reference evidence="2" key="1">
    <citation type="journal article" date="2019" name="Int. J. Syst. Evol. Microbiol.">
        <title>The Global Catalogue of Microorganisms (GCM) 10K type strain sequencing project: providing services to taxonomists for standard genome sequencing and annotation.</title>
        <authorList>
            <consortium name="The Broad Institute Genomics Platform"/>
            <consortium name="The Broad Institute Genome Sequencing Center for Infectious Disease"/>
            <person name="Wu L."/>
            <person name="Ma J."/>
        </authorList>
    </citation>
    <scope>NUCLEOTIDE SEQUENCE [LARGE SCALE GENOMIC DNA]</scope>
    <source>
        <strain evidence="2">JCM 13501</strain>
    </source>
</reference>